<organism evidence="1 2">
    <name type="scientific">Candidatus Thiodubiliella endoseptemdiera</name>
    <dbReference type="NCBI Taxonomy" id="2738886"/>
    <lineage>
        <taxon>Bacteria</taxon>
        <taxon>Pseudomonadati</taxon>
        <taxon>Pseudomonadota</taxon>
        <taxon>Gammaproteobacteria</taxon>
        <taxon>Candidatus Pseudothioglobaceae</taxon>
        <taxon>Candidatus Thiodubiliella</taxon>
    </lineage>
</organism>
<protein>
    <submittedName>
        <fullName evidence="1">Uncharacterized protein</fullName>
    </submittedName>
</protein>
<gene>
    <name evidence="1" type="ORF">H0A76_08210</name>
</gene>
<name>A0A853F2U9_9GAMM</name>
<proteinExistence type="predicted"/>
<dbReference type="Proteomes" id="UP000568751">
    <property type="component" value="Unassembled WGS sequence"/>
</dbReference>
<dbReference type="AlphaFoldDB" id="A0A853F2U9"/>
<sequence length="113" mass="12854">MALSTKKQTKTGQVLAKKIKGKATRVAFLSDDEMRQLKIISITKNIGIKDLIDASLEKIMSCQNYKFKAIDVNAKKRSFVIEQERLQEMKIFLVGYDGVTQDKLIYNAVLEII</sequence>
<dbReference type="EMBL" id="JACCHT010000002">
    <property type="protein sequence ID" value="NYT27866.1"/>
    <property type="molecule type" value="Genomic_DNA"/>
</dbReference>
<evidence type="ECO:0000313" key="1">
    <source>
        <dbReference type="EMBL" id="NYT27866.1"/>
    </source>
</evidence>
<reference evidence="1 2" key="1">
    <citation type="submission" date="2020-05" db="EMBL/GenBank/DDBJ databases">
        <title>Horizontal transmission and recombination maintain forever young bacterial symbiont genomes.</title>
        <authorList>
            <person name="Russell S.L."/>
            <person name="Pepper-Tunick E."/>
            <person name="Svedberg J."/>
            <person name="Byrne A."/>
            <person name="Ruelas Castillo J."/>
            <person name="Vollmers C."/>
            <person name="Beinart R.A."/>
            <person name="Corbett-Detig R."/>
        </authorList>
    </citation>
    <scope>NUCLEOTIDE SEQUENCE [LARGE SCALE GENOMIC DNA]</scope>
    <source>
        <strain evidence="1">455</strain>
    </source>
</reference>
<evidence type="ECO:0000313" key="2">
    <source>
        <dbReference type="Proteomes" id="UP000568751"/>
    </source>
</evidence>
<comment type="caution">
    <text evidence="1">The sequence shown here is derived from an EMBL/GenBank/DDBJ whole genome shotgun (WGS) entry which is preliminary data.</text>
</comment>
<accession>A0A853F2U9</accession>